<reference evidence="2 3" key="2">
    <citation type="submission" date="2018-11" db="EMBL/GenBank/DDBJ databases">
        <authorList>
            <consortium name="Pathogen Informatics"/>
        </authorList>
    </citation>
    <scope>NUCLEOTIDE SEQUENCE [LARGE SCALE GENOMIC DNA]</scope>
    <source>
        <strain evidence="2 3">MHpl1</strain>
    </source>
</reference>
<organism evidence="4">
    <name type="scientific">Haemonchus placei</name>
    <name type="common">Barber's pole worm</name>
    <dbReference type="NCBI Taxonomy" id="6290"/>
    <lineage>
        <taxon>Eukaryota</taxon>
        <taxon>Metazoa</taxon>
        <taxon>Ecdysozoa</taxon>
        <taxon>Nematoda</taxon>
        <taxon>Chromadorea</taxon>
        <taxon>Rhabditida</taxon>
        <taxon>Rhabditina</taxon>
        <taxon>Rhabditomorpha</taxon>
        <taxon>Strongyloidea</taxon>
        <taxon>Trichostrongylidae</taxon>
        <taxon>Haemonchus</taxon>
    </lineage>
</organism>
<dbReference type="Proteomes" id="UP000268014">
    <property type="component" value="Unassembled WGS sequence"/>
</dbReference>
<protein>
    <submittedName>
        <fullName evidence="4">DUF1758 domain-containing protein</fullName>
    </submittedName>
</protein>
<dbReference type="STRING" id="6290.A0A0N4VUP2"/>
<evidence type="ECO:0000256" key="1">
    <source>
        <dbReference type="SAM" id="MobiDB-lite"/>
    </source>
</evidence>
<feature type="compositionally biased region" description="Low complexity" evidence="1">
    <location>
        <begin position="49"/>
        <end position="62"/>
    </location>
</feature>
<keyword evidence="3" id="KW-1185">Reference proteome</keyword>
<accession>A0A0N4VUP2</accession>
<feature type="compositionally biased region" description="Basic and acidic residues" evidence="1">
    <location>
        <begin position="69"/>
        <end position="79"/>
    </location>
</feature>
<dbReference type="Gene3D" id="2.40.70.10">
    <property type="entry name" value="Acid Proteases"/>
    <property type="match status" value="1"/>
</dbReference>
<evidence type="ECO:0000313" key="4">
    <source>
        <dbReference type="WBParaSite" id="HPLM_0000100901-mRNA-1"/>
    </source>
</evidence>
<dbReference type="AlphaFoldDB" id="A0A0N4VUP2"/>
<evidence type="ECO:0000313" key="3">
    <source>
        <dbReference type="Proteomes" id="UP000268014"/>
    </source>
</evidence>
<dbReference type="Pfam" id="PF13650">
    <property type="entry name" value="Asp_protease_2"/>
    <property type="match status" value="1"/>
</dbReference>
<feature type="compositionally biased region" description="Basic residues" evidence="1">
    <location>
        <begin position="1"/>
        <end position="26"/>
    </location>
</feature>
<dbReference type="EMBL" id="UZAF01001105">
    <property type="protein sequence ID" value="VDO07429.1"/>
    <property type="molecule type" value="Genomic_DNA"/>
</dbReference>
<dbReference type="WBParaSite" id="HPLM_0000100901-mRNA-1">
    <property type="protein sequence ID" value="HPLM_0000100901-mRNA-1"/>
    <property type="gene ID" value="HPLM_0000100901"/>
</dbReference>
<sequence>TNDNCHRHRSPRRYSSRSPSRQHRQARSSSRSDRSPSYSREQHEPARTRWSPSPFRSQSPRRVTFSSSVRERHSPDRRRSSPYPQQNQTLESEDEADVIQSLHTASSINSVNPQRKFASLMLVKAKAFNCSSAQFEDVILFLDSGAQKSFIEASVADRLGLKVSSSQPRTFIAFGGQPTTEISGIAQLTLIDLLNKELVVELTTKEIVTVAQFPPRLSSEDVNFIKDHGFSMPLCQSQSVVPDVLIGIDHFWDVLSPEPPICLPSGMVLCHTRFGTVVSGNSVFLSGFRKAQIPSTPLRSPGTSTTLQYNAFGPWTLSA</sequence>
<feature type="region of interest" description="Disordered" evidence="1">
    <location>
        <begin position="1"/>
        <end position="93"/>
    </location>
</feature>
<evidence type="ECO:0000313" key="2">
    <source>
        <dbReference type="EMBL" id="VDO07429.1"/>
    </source>
</evidence>
<gene>
    <name evidence="2" type="ORF">HPLM_LOCUS1010</name>
</gene>
<dbReference type="InterPro" id="IPR021109">
    <property type="entry name" value="Peptidase_aspartic_dom_sf"/>
</dbReference>
<name>A0A0N4VUP2_HAEPC</name>
<proteinExistence type="predicted"/>
<dbReference type="OMA" id="TNDNCHR"/>
<reference evidence="4" key="1">
    <citation type="submission" date="2017-02" db="UniProtKB">
        <authorList>
            <consortium name="WormBaseParasite"/>
        </authorList>
    </citation>
    <scope>IDENTIFICATION</scope>
</reference>
<dbReference type="OrthoDB" id="5871399at2759"/>
<feature type="compositionally biased region" description="Basic and acidic residues" evidence="1">
    <location>
        <begin position="30"/>
        <end position="47"/>
    </location>
</feature>